<reference evidence="1" key="1">
    <citation type="journal article" date="2023" name="Nat. Commun.">
        <title>Diploid and tetraploid genomes of Acorus and the evolution of monocots.</title>
        <authorList>
            <person name="Ma L."/>
            <person name="Liu K.W."/>
            <person name="Li Z."/>
            <person name="Hsiao Y.Y."/>
            <person name="Qi Y."/>
            <person name="Fu T."/>
            <person name="Tang G.D."/>
            <person name="Zhang D."/>
            <person name="Sun W.H."/>
            <person name="Liu D.K."/>
            <person name="Li Y."/>
            <person name="Chen G.Z."/>
            <person name="Liu X.D."/>
            <person name="Liao X.Y."/>
            <person name="Jiang Y.T."/>
            <person name="Yu X."/>
            <person name="Hao Y."/>
            <person name="Huang J."/>
            <person name="Zhao X.W."/>
            <person name="Ke S."/>
            <person name="Chen Y.Y."/>
            <person name="Wu W.L."/>
            <person name="Hsu J.L."/>
            <person name="Lin Y.F."/>
            <person name="Huang M.D."/>
            <person name="Li C.Y."/>
            <person name="Huang L."/>
            <person name="Wang Z.W."/>
            <person name="Zhao X."/>
            <person name="Zhong W.Y."/>
            <person name="Peng D.H."/>
            <person name="Ahmad S."/>
            <person name="Lan S."/>
            <person name="Zhang J.S."/>
            <person name="Tsai W.C."/>
            <person name="Van de Peer Y."/>
            <person name="Liu Z.J."/>
        </authorList>
    </citation>
    <scope>NUCLEOTIDE SEQUENCE</scope>
    <source>
        <strain evidence="1">CP</strain>
    </source>
</reference>
<evidence type="ECO:0000313" key="1">
    <source>
        <dbReference type="EMBL" id="KAK1310727.1"/>
    </source>
</evidence>
<accession>A0AAV9EBH6</accession>
<organism evidence="1 2">
    <name type="scientific">Acorus calamus</name>
    <name type="common">Sweet flag</name>
    <dbReference type="NCBI Taxonomy" id="4465"/>
    <lineage>
        <taxon>Eukaryota</taxon>
        <taxon>Viridiplantae</taxon>
        <taxon>Streptophyta</taxon>
        <taxon>Embryophyta</taxon>
        <taxon>Tracheophyta</taxon>
        <taxon>Spermatophyta</taxon>
        <taxon>Magnoliopsida</taxon>
        <taxon>Liliopsida</taxon>
        <taxon>Acoraceae</taxon>
        <taxon>Acorus</taxon>
    </lineage>
</organism>
<reference evidence="1" key="2">
    <citation type="submission" date="2023-06" db="EMBL/GenBank/DDBJ databases">
        <authorList>
            <person name="Ma L."/>
            <person name="Liu K.-W."/>
            <person name="Li Z."/>
            <person name="Hsiao Y.-Y."/>
            <person name="Qi Y."/>
            <person name="Fu T."/>
            <person name="Tang G."/>
            <person name="Zhang D."/>
            <person name="Sun W.-H."/>
            <person name="Liu D.-K."/>
            <person name="Li Y."/>
            <person name="Chen G.-Z."/>
            <person name="Liu X.-D."/>
            <person name="Liao X.-Y."/>
            <person name="Jiang Y.-T."/>
            <person name="Yu X."/>
            <person name="Hao Y."/>
            <person name="Huang J."/>
            <person name="Zhao X.-W."/>
            <person name="Ke S."/>
            <person name="Chen Y.-Y."/>
            <person name="Wu W.-L."/>
            <person name="Hsu J.-L."/>
            <person name="Lin Y.-F."/>
            <person name="Huang M.-D."/>
            <person name="Li C.-Y."/>
            <person name="Huang L."/>
            <person name="Wang Z.-W."/>
            <person name="Zhao X."/>
            <person name="Zhong W.-Y."/>
            <person name="Peng D.-H."/>
            <person name="Ahmad S."/>
            <person name="Lan S."/>
            <person name="Zhang J.-S."/>
            <person name="Tsai W.-C."/>
            <person name="Van De Peer Y."/>
            <person name="Liu Z.-J."/>
        </authorList>
    </citation>
    <scope>NUCLEOTIDE SEQUENCE</scope>
    <source>
        <strain evidence="1">CP</strain>
        <tissue evidence="1">Leaves</tissue>
    </source>
</reference>
<comment type="caution">
    <text evidence="1">The sequence shown here is derived from an EMBL/GenBank/DDBJ whole genome shotgun (WGS) entry which is preliminary data.</text>
</comment>
<dbReference type="Pfam" id="PF14009">
    <property type="entry name" value="PADRE"/>
    <property type="match status" value="1"/>
</dbReference>
<name>A0AAV9EBH6_ACOCL</name>
<dbReference type="EMBL" id="JAUJYO010000008">
    <property type="protein sequence ID" value="KAK1310727.1"/>
    <property type="molecule type" value="Genomic_DNA"/>
</dbReference>
<keyword evidence="2" id="KW-1185">Reference proteome</keyword>
<protein>
    <submittedName>
        <fullName evidence="1">Uncharacterized protein</fullName>
    </submittedName>
</protein>
<sequence length="209" mass="24333">MGLKFLSLQVLPWCFHIISDHIATTTHHHPPQPVRLIDSDGFVKTYQKPVRASELMREYPKHLVCHSDSFYIGQKVPSLSESDELLPGHSYFLFPRDFFQSVLTFVTITSSAFARKNRNNTFFEVRKTQSGSIQIRVSDEFISKRSPIEEEKEEPIVRKVCTTSDLEKDYRLLVGCKSRQWKPKLETIRESDRRRLGAAFGMKRRIKSN</sequence>
<dbReference type="AlphaFoldDB" id="A0AAV9EBH6"/>
<dbReference type="Proteomes" id="UP001180020">
    <property type="component" value="Unassembled WGS sequence"/>
</dbReference>
<dbReference type="InterPro" id="IPR025322">
    <property type="entry name" value="PADRE_dom"/>
</dbReference>
<proteinExistence type="predicted"/>
<evidence type="ECO:0000313" key="2">
    <source>
        <dbReference type="Proteomes" id="UP001180020"/>
    </source>
</evidence>
<gene>
    <name evidence="1" type="ORF">QJS10_CPA08g00379</name>
</gene>
<dbReference type="PANTHER" id="PTHR33052">
    <property type="entry name" value="DUF4228 DOMAIN PROTEIN-RELATED"/>
    <property type="match status" value="1"/>
</dbReference>